<sequence>MALHKRCPVKRILSVYLPMLVILTFTLGPYIGCGRHARQMLPP</sequence>
<dbReference type="AlphaFoldDB" id="A0A2G8R271"/>
<dbReference type="Proteomes" id="UP000231259">
    <property type="component" value="Unassembled WGS sequence"/>
</dbReference>
<proteinExistence type="predicted"/>
<keyword evidence="1" id="KW-0472">Membrane</keyword>
<evidence type="ECO:0000256" key="1">
    <source>
        <dbReference type="SAM" id="Phobius"/>
    </source>
</evidence>
<organism evidence="2 3">
    <name type="scientific">Puniceibacterium antarcticum</name>
    <dbReference type="NCBI Taxonomy" id="1206336"/>
    <lineage>
        <taxon>Bacteria</taxon>
        <taxon>Pseudomonadati</taxon>
        <taxon>Pseudomonadota</taxon>
        <taxon>Alphaproteobacteria</taxon>
        <taxon>Rhodobacterales</taxon>
        <taxon>Paracoccaceae</taxon>
        <taxon>Puniceibacterium</taxon>
    </lineage>
</organism>
<feature type="transmembrane region" description="Helical" evidence="1">
    <location>
        <begin position="12"/>
        <end position="32"/>
    </location>
</feature>
<keyword evidence="1" id="KW-0812">Transmembrane</keyword>
<comment type="caution">
    <text evidence="2">The sequence shown here is derived from an EMBL/GenBank/DDBJ whole genome shotgun (WGS) entry which is preliminary data.</text>
</comment>
<dbReference type="EMBL" id="AWWI01000176">
    <property type="protein sequence ID" value="PIL15613.1"/>
    <property type="molecule type" value="Genomic_DNA"/>
</dbReference>
<name>A0A2G8R271_9RHOB</name>
<evidence type="ECO:0000313" key="2">
    <source>
        <dbReference type="EMBL" id="PIL15613.1"/>
    </source>
</evidence>
<gene>
    <name evidence="2" type="ORF">P775_25890</name>
</gene>
<evidence type="ECO:0000313" key="3">
    <source>
        <dbReference type="Proteomes" id="UP000231259"/>
    </source>
</evidence>
<reference evidence="2 3" key="1">
    <citation type="submission" date="2013-09" db="EMBL/GenBank/DDBJ databases">
        <title>Genome sequencing of Phaeobacter antarcticus sp. nov. SM1211.</title>
        <authorList>
            <person name="Zhang X.-Y."/>
            <person name="Liu C."/>
            <person name="Chen X.-L."/>
            <person name="Xie B.-B."/>
            <person name="Qin Q.-L."/>
            <person name="Rong J.-C."/>
            <person name="Zhang Y.-Z."/>
        </authorList>
    </citation>
    <scope>NUCLEOTIDE SEQUENCE [LARGE SCALE GENOMIC DNA]</scope>
    <source>
        <strain evidence="2 3">SM1211</strain>
    </source>
</reference>
<keyword evidence="1" id="KW-1133">Transmembrane helix</keyword>
<accession>A0A2G8R271</accession>
<dbReference type="RefSeq" id="WP_281256120.1">
    <property type="nucleotide sequence ID" value="NZ_AWWI01000176.1"/>
</dbReference>
<keyword evidence="3" id="KW-1185">Reference proteome</keyword>
<protein>
    <submittedName>
        <fullName evidence="2">Uncharacterized protein</fullName>
    </submittedName>
</protein>